<proteinExistence type="inferred from homology"/>
<comment type="caution">
    <text evidence="7">The sequence shown here is derived from an EMBL/GenBank/DDBJ whole genome shotgun (WGS) entry which is preliminary data.</text>
</comment>
<comment type="subcellular location">
    <subcellularLocation>
        <location evidence="1">Cytoplasm</location>
        <location evidence="1">Cytoskeleton</location>
    </subcellularLocation>
</comment>
<evidence type="ECO:0000256" key="3">
    <source>
        <dbReference type="ARBA" id="ARBA00022490"/>
    </source>
</evidence>
<name>A0ABQ9YEL8_9EUKA</name>
<dbReference type="SUPFAM" id="SSF48371">
    <property type="entry name" value="ARM repeat"/>
    <property type="match status" value="1"/>
</dbReference>
<reference evidence="7 8" key="1">
    <citation type="journal article" date="2022" name="bioRxiv">
        <title>Genomics of Preaxostyla Flagellates Illuminates Evolutionary Transitions and the Path Towards Mitochondrial Loss.</title>
        <authorList>
            <person name="Novak L.V.F."/>
            <person name="Treitli S.C."/>
            <person name="Pyrih J."/>
            <person name="Halakuc P."/>
            <person name="Pipaliya S.V."/>
            <person name="Vacek V."/>
            <person name="Brzon O."/>
            <person name="Soukal P."/>
            <person name="Eme L."/>
            <person name="Dacks J.B."/>
            <person name="Karnkowska A."/>
            <person name="Elias M."/>
            <person name="Hampl V."/>
        </authorList>
    </citation>
    <scope>NUCLEOTIDE SEQUENCE [LARGE SCALE GENOMIC DNA]</scope>
    <source>
        <strain evidence="7">NAU3</strain>
        <tissue evidence="7">Gut</tissue>
    </source>
</reference>
<feature type="region of interest" description="Disordered" evidence="6">
    <location>
        <begin position="756"/>
        <end position="810"/>
    </location>
</feature>
<keyword evidence="8" id="KW-1185">Reference proteome</keyword>
<dbReference type="Pfam" id="PF04045">
    <property type="entry name" value="P34-Arc"/>
    <property type="match status" value="1"/>
</dbReference>
<evidence type="ECO:0000313" key="7">
    <source>
        <dbReference type="EMBL" id="KAK2962223.1"/>
    </source>
</evidence>
<keyword evidence="4" id="KW-0009">Actin-binding</keyword>
<dbReference type="EMBL" id="JARBJD010000012">
    <property type="protein sequence ID" value="KAK2962223.1"/>
    <property type="molecule type" value="Genomic_DNA"/>
</dbReference>
<dbReference type="PANTHER" id="PTHR12058">
    <property type="entry name" value="ARP2/3 COMPLEX 34 KDA SUBUNIT"/>
    <property type="match status" value="1"/>
</dbReference>
<dbReference type="InterPro" id="IPR016024">
    <property type="entry name" value="ARM-type_fold"/>
</dbReference>
<evidence type="ECO:0000256" key="2">
    <source>
        <dbReference type="ARBA" id="ARBA00007192"/>
    </source>
</evidence>
<comment type="similarity">
    <text evidence="2">Belongs to the ARPC2 family.</text>
</comment>
<dbReference type="Gene3D" id="1.25.10.10">
    <property type="entry name" value="Leucine-rich Repeat Variant"/>
    <property type="match status" value="1"/>
</dbReference>
<gene>
    <name evidence="7" type="ORF">BLNAU_2883</name>
</gene>
<dbReference type="SUPFAM" id="SSF69645">
    <property type="entry name" value="Arp2/3 complex subunits"/>
    <property type="match status" value="1"/>
</dbReference>
<protein>
    <submittedName>
        <fullName evidence="7">Arp2/3 complex 34 kDa subunit</fullName>
    </submittedName>
</protein>
<evidence type="ECO:0000256" key="1">
    <source>
        <dbReference type="ARBA" id="ARBA00004245"/>
    </source>
</evidence>
<dbReference type="Gene3D" id="3.30.1460.20">
    <property type="match status" value="2"/>
</dbReference>
<evidence type="ECO:0000256" key="5">
    <source>
        <dbReference type="ARBA" id="ARBA00023212"/>
    </source>
</evidence>
<keyword evidence="5" id="KW-0206">Cytoskeleton</keyword>
<dbReference type="InterPro" id="IPR011989">
    <property type="entry name" value="ARM-like"/>
</dbReference>
<dbReference type="Proteomes" id="UP001281761">
    <property type="component" value="Unassembled WGS sequence"/>
</dbReference>
<evidence type="ECO:0000256" key="4">
    <source>
        <dbReference type="ARBA" id="ARBA00023203"/>
    </source>
</evidence>
<keyword evidence="3" id="KW-0963">Cytoplasm</keyword>
<sequence>MIILDEKCKGLESILRRALLQSNEKHSVMDTIFGDFDGCDIEFSKQDTQYTVKLMWKACEFFFQHGSKEIIEKAFEGYSVEFVDQGVAIGFNSEQLPADEKGKEEFIDKLSKIKYYVFSGPFRQIMNASPEEVKQLPPLQLEVRPGEYVWIIPKEDGSFQCGFSHTVADKTDLPIARVVYAEFNGVRSNAQLNACPGAVSSEKIPADLSSFEFRDAGINGYIIFTFQTRHFKTDALKEKAIAQLMMFRPYLAYHFKCTKAFTHYRMRSFHTELVQVLNRAKPVLAKPKELRTISGKTDAQIQFSLTQLQSDDGQTVLNALVSLQKITSQESFNRYEAIVTPGILDLFFRILQYDNRTQFLETTTWILINISCAPQDFYPVFEQSQIVPALVKTVTSTEEVVIAQSLWALGNFLLFNENLRDQAMKSGILQALDPLLSQPVEQNQINFNLIILLYVLRVKIRDSEDKVKTMLSAAFLVESISLLDSSSTRYALSSLGTICEDPSARILLYQRPQTITRVFQITNSLNFQDAVSALHVLNTLSMGDDIQLESMMTTKNLKYLDVTLTSQNVAVVRDCILIIGNLAMGSDVRIDAIIRSTLVQSMLSVWRGSSIELRPAIAGVFTMLVYGKQQHIRALLDYPLMEILSPTLTSSEFPLARQLEAIHRCLSVAKHSSKMVAVDHQVEGGWMQPEAEVPIIQKLLTDLEQTGGKDQIEQLQGHPDKRVQMLARMIVEGFFGGNEVFAQFLERNTQQALGTGGFLSLSQTGPSSGGGQPVTQPSPAGTLFGGGNPFSVMPQPGNPLHTQGGVKYGQ</sequence>
<organism evidence="7 8">
    <name type="scientific">Blattamonas nauphoetae</name>
    <dbReference type="NCBI Taxonomy" id="2049346"/>
    <lineage>
        <taxon>Eukaryota</taxon>
        <taxon>Metamonada</taxon>
        <taxon>Preaxostyla</taxon>
        <taxon>Oxymonadida</taxon>
        <taxon>Blattamonas</taxon>
    </lineage>
</organism>
<evidence type="ECO:0000256" key="6">
    <source>
        <dbReference type="SAM" id="MobiDB-lite"/>
    </source>
</evidence>
<accession>A0ABQ9YEL8</accession>
<dbReference type="PANTHER" id="PTHR12058:SF0">
    <property type="entry name" value="ACTIN-RELATED PROTEIN 2_3 COMPLEX SUBUNIT 2"/>
    <property type="match status" value="1"/>
</dbReference>
<evidence type="ECO:0000313" key="8">
    <source>
        <dbReference type="Proteomes" id="UP001281761"/>
    </source>
</evidence>
<dbReference type="InterPro" id="IPR034666">
    <property type="entry name" value="ARPC2/4"/>
</dbReference>
<dbReference type="InterPro" id="IPR007188">
    <property type="entry name" value="ARPC2"/>
</dbReference>